<dbReference type="AlphaFoldDB" id="A0A9P4JA60"/>
<feature type="signal peptide" evidence="1">
    <location>
        <begin position="1"/>
        <end position="19"/>
    </location>
</feature>
<dbReference type="Proteomes" id="UP000799439">
    <property type="component" value="Unassembled WGS sequence"/>
</dbReference>
<evidence type="ECO:0000313" key="3">
    <source>
        <dbReference type="Proteomes" id="UP000799439"/>
    </source>
</evidence>
<evidence type="ECO:0000313" key="2">
    <source>
        <dbReference type="EMBL" id="KAF2157809.1"/>
    </source>
</evidence>
<dbReference type="OrthoDB" id="3533079at2759"/>
<keyword evidence="1" id="KW-0732">Signal</keyword>
<proteinExistence type="predicted"/>
<protein>
    <submittedName>
        <fullName evidence="2">Uncharacterized protein</fullName>
    </submittedName>
</protein>
<name>A0A9P4JA60_9PEZI</name>
<accession>A0A9P4JA60</accession>
<gene>
    <name evidence="2" type="ORF">K461DRAFT_24629</name>
</gene>
<comment type="caution">
    <text evidence="2">The sequence shown here is derived from an EMBL/GenBank/DDBJ whole genome shotgun (WGS) entry which is preliminary data.</text>
</comment>
<reference evidence="2" key="1">
    <citation type="journal article" date="2020" name="Stud. Mycol.">
        <title>101 Dothideomycetes genomes: a test case for predicting lifestyles and emergence of pathogens.</title>
        <authorList>
            <person name="Haridas S."/>
            <person name="Albert R."/>
            <person name="Binder M."/>
            <person name="Bloem J."/>
            <person name="Labutti K."/>
            <person name="Salamov A."/>
            <person name="Andreopoulos B."/>
            <person name="Baker S."/>
            <person name="Barry K."/>
            <person name="Bills G."/>
            <person name="Bluhm B."/>
            <person name="Cannon C."/>
            <person name="Castanera R."/>
            <person name="Culley D."/>
            <person name="Daum C."/>
            <person name="Ezra D."/>
            <person name="Gonzalez J."/>
            <person name="Henrissat B."/>
            <person name="Kuo A."/>
            <person name="Liang C."/>
            <person name="Lipzen A."/>
            <person name="Lutzoni F."/>
            <person name="Magnuson J."/>
            <person name="Mondo S."/>
            <person name="Nolan M."/>
            <person name="Ohm R."/>
            <person name="Pangilinan J."/>
            <person name="Park H.-J."/>
            <person name="Ramirez L."/>
            <person name="Alfaro M."/>
            <person name="Sun H."/>
            <person name="Tritt A."/>
            <person name="Yoshinaga Y."/>
            <person name="Zwiers L.-H."/>
            <person name="Turgeon B."/>
            <person name="Goodwin S."/>
            <person name="Spatafora J."/>
            <person name="Crous P."/>
            <person name="Grigoriev I."/>
        </authorList>
    </citation>
    <scope>NUCLEOTIDE SEQUENCE</scope>
    <source>
        <strain evidence="2">CBS 260.36</strain>
    </source>
</reference>
<organism evidence="2 3">
    <name type="scientific">Myriangium duriaei CBS 260.36</name>
    <dbReference type="NCBI Taxonomy" id="1168546"/>
    <lineage>
        <taxon>Eukaryota</taxon>
        <taxon>Fungi</taxon>
        <taxon>Dikarya</taxon>
        <taxon>Ascomycota</taxon>
        <taxon>Pezizomycotina</taxon>
        <taxon>Dothideomycetes</taxon>
        <taxon>Dothideomycetidae</taxon>
        <taxon>Myriangiales</taxon>
        <taxon>Myriangiaceae</taxon>
        <taxon>Myriangium</taxon>
    </lineage>
</organism>
<dbReference type="EMBL" id="ML996081">
    <property type="protein sequence ID" value="KAF2157809.1"/>
    <property type="molecule type" value="Genomic_DNA"/>
</dbReference>
<keyword evidence="3" id="KW-1185">Reference proteome</keyword>
<evidence type="ECO:0000256" key="1">
    <source>
        <dbReference type="SAM" id="SignalP"/>
    </source>
</evidence>
<feature type="chain" id="PRO_5040447634" evidence="1">
    <location>
        <begin position="20"/>
        <end position="104"/>
    </location>
</feature>
<sequence>MLNVKVLLLGLLFAYVAIAAKITYTGRYRIGNGEIKKVRSSGTIADNKVQLVLGNIRRYSEERFRANQGANGIITVYNDEIANSKHEAGQIVTDMKDCVQLIIE</sequence>